<dbReference type="Pfam" id="PF13005">
    <property type="entry name" value="zf-IS66"/>
    <property type="match status" value="1"/>
</dbReference>
<evidence type="ECO:0000259" key="4">
    <source>
        <dbReference type="Pfam" id="PF13007"/>
    </source>
</evidence>
<evidence type="ECO:0000259" key="3">
    <source>
        <dbReference type="Pfam" id="PF13005"/>
    </source>
</evidence>
<dbReference type="Pfam" id="PF03050">
    <property type="entry name" value="DDE_Tnp_IS66"/>
    <property type="match status" value="1"/>
</dbReference>
<evidence type="ECO:0000313" key="6">
    <source>
        <dbReference type="EMBL" id="MFC2255080.1"/>
    </source>
</evidence>
<accession>A0ABV6ZSB2</accession>
<evidence type="ECO:0000259" key="5">
    <source>
        <dbReference type="Pfam" id="PF13817"/>
    </source>
</evidence>
<dbReference type="InterPro" id="IPR024474">
    <property type="entry name" value="Znf_dom_IS66"/>
</dbReference>
<dbReference type="InterPro" id="IPR039552">
    <property type="entry name" value="IS66_C"/>
</dbReference>
<feature type="compositionally biased region" description="Basic and acidic residues" evidence="1">
    <location>
        <begin position="96"/>
        <end position="110"/>
    </location>
</feature>
<sequence>MSLAAADLPSDPDALRAFALACQAELSAAVTAVQLGRLQIEKLKVQLARLRRMQFGRSSERLEREIQQLELKLEELEAAEAQSEAAAGTTTSPTARPERLQPKRQPLPDHLPREEVVVPNGSEACLCHACGSQRSRLGEDMTEVLDYVPGHFKVIRHVRPKYACKACDVIMQAPARALPTPRGRAAPGMMAHVLVAKYADHLPLYRQSEIYGREGVDLNRSTLADWVGQAAWLLQPVVDAIRRHVFAADKIHGDDTPVPVLAPGHGRTRTGRAWIYVRDDRPFKGPAPPAAACFYSPDRKAERPRGHLNTYTGFLQADAYAGFEELYYAKRTYPGRIMEVACWAHCRRKIFDAWEATAPPVAKEALDRIAQLYAVEAEARGKSGAERLVIRAASKPLLAGLFAWMEATGSKLSARSALAEAFRYTLKRRVALSRFVDDGRLEADNNIAENALRGIAIGRKNYLFAGSDAGGERAAAIYTLIGTAKLNGINPEAWLTDVLSRIANGHPINRINELLPWNAYSS</sequence>
<dbReference type="Pfam" id="PF13007">
    <property type="entry name" value="LZ_Tnp_IS66"/>
    <property type="match status" value="1"/>
</dbReference>
<feature type="domain" description="Transposase IS66 zinc-finger binding" evidence="3">
    <location>
        <begin position="125"/>
        <end position="168"/>
    </location>
</feature>
<comment type="caution">
    <text evidence="6">The sequence shown here is derived from an EMBL/GenBank/DDBJ whole genome shotgun (WGS) entry which is preliminary data.</text>
</comment>
<reference evidence="6 7" key="1">
    <citation type="submission" date="2024-09" db="EMBL/GenBank/DDBJ databases">
        <title>Description of Labrys sedimenti sp. nov., isolated from a diclofenac-degrading enrichment culture, and genome-based reclassification of Labrys portucalensis as a later heterotypic synonym of Labrys neptuniae.</title>
        <authorList>
            <person name="Tancsics A."/>
            <person name="Csepanyi A."/>
        </authorList>
    </citation>
    <scope>NUCLEOTIDE SEQUENCE [LARGE SCALE GENOMIC DNA]</scope>
    <source>
        <strain evidence="6 7">LMG 23412</strain>
    </source>
</reference>
<feature type="domain" description="Transposase TnpC homeodomain" evidence="4">
    <location>
        <begin position="43"/>
        <end position="116"/>
    </location>
</feature>
<dbReference type="Pfam" id="PF13817">
    <property type="entry name" value="DDE_Tnp_IS66_C"/>
    <property type="match status" value="1"/>
</dbReference>
<dbReference type="InterPro" id="IPR004291">
    <property type="entry name" value="Transposase_IS66_central"/>
</dbReference>
<feature type="domain" description="Transposase IS66 C-terminal" evidence="5">
    <location>
        <begin position="479"/>
        <end position="517"/>
    </location>
</feature>
<evidence type="ECO:0000256" key="1">
    <source>
        <dbReference type="SAM" id="MobiDB-lite"/>
    </source>
</evidence>
<protein>
    <submittedName>
        <fullName evidence="6">IS66 family transposase</fullName>
    </submittedName>
</protein>
<dbReference type="PANTHER" id="PTHR33678:SF1">
    <property type="entry name" value="BLL1576 PROTEIN"/>
    <property type="match status" value="1"/>
</dbReference>
<dbReference type="InterPro" id="IPR052344">
    <property type="entry name" value="Transposase-related"/>
</dbReference>
<proteinExistence type="predicted"/>
<evidence type="ECO:0000259" key="2">
    <source>
        <dbReference type="Pfam" id="PF03050"/>
    </source>
</evidence>
<dbReference type="Proteomes" id="UP001595190">
    <property type="component" value="Unassembled WGS sequence"/>
</dbReference>
<dbReference type="EMBL" id="JBHGPK010000071">
    <property type="protein sequence ID" value="MFC2255080.1"/>
    <property type="molecule type" value="Genomic_DNA"/>
</dbReference>
<name>A0ABV6ZSB2_9HYPH</name>
<dbReference type="InterPro" id="IPR024463">
    <property type="entry name" value="Transposase_TnpC_homeodom"/>
</dbReference>
<dbReference type="NCBIfam" id="NF033517">
    <property type="entry name" value="transpos_IS66"/>
    <property type="match status" value="1"/>
</dbReference>
<feature type="domain" description="Transposase IS66 central" evidence="2">
    <location>
        <begin position="183"/>
        <end position="472"/>
    </location>
</feature>
<dbReference type="PANTHER" id="PTHR33678">
    <property type="entry name" value="BLL1576 PROTEIN"/>
    <property type="match status" value="1"/>
</dbReference>
<evidence type="ECO:0000313" key="7">
    <source>
        <dbReference type="Proteomes" id="UP001595190"/>
    </source>
</evidence>
<dbReference type="RefSeq" id="WP_394315655.1">
    <property type="nucleotide sequence ID" value="NZ_JBHGPK010000071.1"/>
</dbReference>
<feature type="region of interest" description="Disordered" evidence="1">
    <location>
        <begin position="80"/>
        <end position="110"/>
    </location>
</feature>
<organism evidence="6 7">
    <name type="scientific">Labrys neptuniae</name>
    <dbReference type="NCBI Taxonomy" id="376174"/>
    <lineage>
        <taxon>Bacteria</taxon>
        <taxon>Pseudomonadati</taxon>
        <taxon>Pseudomonadota</taxon>
        <taxon>Alphaproteobacteria</taxon>
        <taxon>Hyphomicrobiales</taxon>
        <taxon>Xanthobacteraceae</taxon>
        <taxon>Labrys</taxon>
    </lineage>
</organism>
<gene>
    <name evidence="6" type="ORF">ACETRX_36400</name>
</gene>